<proteinExistence type="predicted"/>
<dbReference type="KEGG" id="bvz:BRAD3257_6117"/>
<evidence type="ECO:0000313" key="2">
    <source>
        <dbReference type="Proteomes" id="UP000246085"/>
    </source>
</evidence>
<evidence type="ECO:0000313" key="1">
    <source>
        <dbReference type="EMBL" id="SPP97033.1"/>
    </source>
</evidence>
<protein>
    <recommendedName>
        <fullName evidence="3">Transposase</fullName>
    </recommendedName>
</protein>
<dbReference type="Proteomes" id="UP000246085">
    <property type="component" value="Chromosome BRAD3257"/>
</dbReference>
<evidence type="ECO:0008006" key="3">
    <source>
        <dbReference type="Google" id="ProtNLM"/>
    </source>
</evidence>
<name>A0A2U3Q6H1_9BRAD</name>
<sequence>MQNNREAENKLKGIFEKYPTRQERYQAASNAFAIRAGSMQDAVFRLWFDERHKEFERNQST</sequence>
<reference evidence="1 2" key="1">
    <citation type="submission" date="2018-03" db="EMBL/GenBank/DDBJ databases">
        <authorList>
            <person name="Gully D."/>
        </authorList>
    </citation>
    <scope>NUCLEOTIDE SEQUENCE [LARGE SCALE GENOMIC DNA]</scope>
    <source>
        <strain evidence="1">ORS3257</strain>
    </source>
</reference>
<dbReference type="EMBL" id="LS398110">
    <property type="protein sequence ID" value="SPP97033.1"/>
    <property type="molecule type" value="Genomic_DNA"/>
</dbReference>
<dbReference type="AlphaFoldDB" id="A0A2U3Q6H1"/>
<gene>
    <name evidence="1" type="ORF">BRAD3257_6117</name>
</gene>
<organism evidence="1 2">
    <name type="scientific">Bradyrhizobium vignae</name>
    <dbReference type="NCBI Taxonomy" id="1549949"/>
    <lineage>
        <taxon>Bacteria</taxon>
        <taxon>Pseudomonadati</taxon>
        <taxon>Pseudomonadota</taxon>
        <taxon>Alphaproteobacteria</taxon>
        <taxon>Hyphomicrobiales</taxon>
        <taxon>Nitrobacteraceae</taxon>
        <taxon>Bradyrhizobium</taxon>
    </lineage>
</organism>
<accession>A0A2U3Q6H1</accession>